<dbReference type="GO" id="GO:0008270">
    <property type="term" value="F:zinc ion binding"/>
    <property type="evidence" value="ECO:0007669"/>
    <property type="project" value="InterPro"/>
</dbReference>
<evidence type="ECO:0000313" key="7">
    <source>
        <dbReference type="EMBL" id="CAI6096638.1"/>
    </source>
</evidence>
<keyword evidence="2" id="KW-0862">Zinc</keyword>
<dbReference type="PROSITE" id="PS50048">
    <property type="entry name" value="ZN2_CY6_FUNGAL_2"/>
    <property type="match status" value="1"/>
</dbReference>
<proteinExistence type="predicted"/>
<dbReference type="SUPFAM" id="SSF57701">
    <property type="entry name" value="Zn2/Cys6 DNA-binding domain"/>
    <property type="match status" value="1"/>
</dbReference>
<evidence type="ECO:0000256" key="2">
    <source>
        <dbReference type="ARBA" id="ARBA00022833"/>
    </source>
</evidence>
<keyword evidence="5" id="KW-0539">Nucleus</keyword>
<keyword evidence="1" id="KW-0479">Metal-binding</keyword>
<dbReference type="GO" id="GO:0000981">
    <property type="term" value="F:DNA-binding transcription factor activity, RNA polymerase II-specific"/>
    <property type="evidence" value="ECO:0007669"/>
    <property type="project" value="InterPro"/>
</dbReference>
<dbReference type="InterPro" id="IPR001138">
    <property type="entry name" value="Zn2Cys6_DnaBD"/>
</dbReference>
<dbReference type="EMBL" id="CABFNP030001284">
    <property type="protein sequence ID" value="CAI6096638.1"/>
    <property type="molecule type" value="Genomic_DNA"/>
</dbReference>
<protein>
    <recommendedName>
        <fullName evidence="6">Zn(2)-C6 fungal-type domain-containing protein</fullName>
    </recommendedName>
</protein>
<dbReference type="Proteomes" id="UP001160390">
    <property type="component" value="Unassembled WGS sequence"/>
</dbReference>
<evidence type="ECO:0000256" key="4">
    <source>
        <dbReference type="ARBA" id="ARBA00023163"/>
    </source>
</evidence>
<evidence type="ECO:0000256" key="5">
    <source>
        <dbReference type="ARBA" id="ARBA00023242"/>
    </source>
</evidence>
<sequence length="443" mass="49170">MSQTARERHNPPPRQKSCAACIKAKRRCDAVYPTCQRCAQRGIECEYLARKRRKAPTSAAPIPTPASSTGLADLNYLSGGIPSPPVAAESLCAGFASGESLFPSCIDTLMPMVDTTDFDQDPSFLSMFDTMEDTNLGLVHQPSVLAAPIHRDIDPIALYQDKLQYALDEIKKMPASMVREMKTPWCHFRLYKSGMPRPMQDSYIDTADAVACCALYLAKNKINGPFIMRSIEVKVNELITTPEPSDTLGLLARTQALLLYHIIRVFDGDIAARAAAERTQSALEDCAMALIPLVSFDCDPQKPTGANLSLEPIGQVNKFWQDWVFDESARRTLLFTFFFLQIYRVLSGPVTECDGRLGLCHTFTLSSYLWHADGPLTFARAWKERRHLVISNADFQAVFREARADEIDEFGRLLLTTILGKEDTESFLASRGGSLQIPALIAA</sequence>
<keyword evidence="8" id="KW-1185">Reference proteome</keyword>
<evidence type="ECO:0000256" key="1">
    <source>
        <dbReference type="ARBA" id="ARBA00022723"/>
    </source>
</evidence>
<comment type="caution">
    <text evidence="7">The sequence shown here is derived from an EMBL/GenBank/DDBJ whole genome shotgun (WGS) entry which is preliminary data.</text>
</comment>
<gene>
    <name evidence="7" type="ORF">CCHLO57077_00003139</name>
</gene>
<evidence type="ECO:0000256" key="3">
    <source>
        <dbReference type="ARBA" id="ARBA00023015"/>
    </source>
</evidence>
<dbReference type="Gene3D" id="4.10.240.10">
    <property type="entry name" value="Zn(2)-C6 fungal-type DNA-binding domain"/>
    <property type="match status" value="1"/>
</dbReference>
<feature type="domain" description="Zn(2)-C6 fungal-type" evidence="6">
    <location>
        <begin position="17"/>
        <end position="47"/>
    </location>
</feature>
<reference evidence="7" key="1">
    <citation type="submission" date="2023-01" db="EMBL/GenBank/DDBJ databases">
        <authorList>
            <person name="Piombo E."/>
        </authorList>
    </citation>
    <scope>NUCLEOTIDE SEQUENCE</scope>
</reference>
<dbReference type="Pfam" id="PF00172">
    <property type="entry name" value="Zn_clus"/>
    <property type="match status" value="1"/>
</dbReference>
<name>A0AA35MGB2_9HYPO</name>
<keyword evidence="4" id="KW-0804">Transcription</keyword>
<organism evidence="7 8">
    <name type="scientific">Clonostachys chloroleuca</name>
    <dbReference type="NCBI Taxonomy" id="1926264"/>
    <lineage>
        <taxon>Eukaryota</taxon>
        <taxon>Fungi</taxon>
        <taxon>Dikarya</taxon>
        <taxon>Ascomycota</taxon>
        <taxon>Pezizomycotina</taxon>
        <taxon>Sordariomycetes</taxon>
        <taxon>Hypocreomycetidae</taxon>
        <taxon>Hypocreales</taxon>
        <taxon>Bionectriaceae</taxon>
        <taxon>Clonostachys</taxon>
    </lineage>
</organism>
<accession>A0AA35MGB2</accession>
<keyword evidence="3" id="KW-0805">Transcription regulation</keyword>
<dbReference type="InterPro" id="IPR036864">
    <property type="entry name" value="Zn2-C6_fun-type_DNA-bd_sf"/>
</dbReference>
<dbReference type="AlphaFoldDB" id="A0AA35MGB2"/>
<dbReference type="CDD" id="cd00067">
    <property type="entry name" value="GAL4"/>
    <property type="match status" value="1"/>
</dbReference>
<dbReference type="SMART" id="SM00066">
    <property type="entry name" value="GAL4"/>
    <property type="match status" value="1"/>
</dbReference>
<evidence type="ECO:0000313" key="8">
    <source>
        <dbReference type="Proteomes" id="UP001160390"/>
    </source>
</evidence>
<dbReference type="PANTHER" id="PTHR47660">
    <property type="entry name" value="TRANSCRIPTION FACTOR WITH C2H2 AND ZN(2)-CYS(6) DNA BINDING DOMAIN (EUROFUNG)-RELATED-RELATED"/>
    <property type="match status" value="1"/>
</dbReference>
<evidence type="ECO:0000259" key="6">
    <source>
        <dbReference type="PROSITE" id="PS50048"/>
    </source>
</evidence>
<dbReference type="PRINTS" id="PR00755">
    <property type="entry name" value="AFLATOXINBRP"/>
</dbReference>